<evidence type="ECO:0008006" key="3">
    <source>
        <dbReference type="Google" id="ProtNLM"/>
    </source>
</evidence>
<proteinExistence type="predicted"/>
<protein>
    <recommendedName>
        <fullName evidence="3">Transposase zinc-ribbon domain-containing protein</fullName>
    </recommendedName>
</protein>
<dbReference type="AlphaFoldDB" id="A0AB74CYG9"/>
<dbReference type="EMBL" id="QTNY01000036">
    <property type="protein sequence ID" value="RQP68840.1"/>
    <property type="molecule type" value="Genomic_DNA"/>
</dbReference>
<gene>
    <name evidence="1" type="ORF">DF015_33085</name>
</gene>
<evidence type="ECO:0000313" key="1">
    <source>
        <dbReference type="EMBL" id="RQP68840.1"/>
    </source>
</evidence>
<comment type="caution">
    <text evidence="1">The sequence shown here is derived from an EMBL/GenBank/DDBJ whole genome shotgun (WGS) entry which is preliminary data.</text>
</comment>
<evidence type="ECO:0000313" key="2">
    <source>
        <dbReference type="Proteomes" id="UP000273734"/>
    </source>
</evidence>
<name>A0AB74CYG9_9BURK</name>
<sequence>MELTQGYLCDIDAWGPIHKSLEKAVSKARYACERCGKPGKFRKIYWRHVYCDGCIYPFNYDVST</sequence>
<organism evidence="1 2">
    <name type="scientific">Burkholderia ubonensis</name>
    <dbReference type="NCBI Taxonomy" id="101571"/>
    <lineage>
        <taxon>Bacteria</taxon>
        <taxon>Pseudomonadati</taxon>
        <taxon>Pseudomonadota</taxon>
        <taxon>Betaproteobacteria</taxon>
        <taxon>Burkholderiales</taxon>
        <taxon>Burkholderiaceae</taxon>
        <taxon>Burkholderia</taxon>
        <taxon>Burkholderia cepacia complex</taxon>
    </lineage>
</organism>
<accession>A0AB74CYG9</accession>
<reference evidence="1 2" key="1">
    <citation type="submission" date="2018-08" db="EMBL/GenBank/DDBJ databases">
        <title>Comparative analysis of Burkholderia isolates from Puerto Rico.</title>
        <authorList>
            <person name="Hall C."/>
            <person name="Sahl J."/>
            <person name="Wagner D."/>
        </authorList>
    </citation>
    <scope>NUCLEOTIDE SEQUENCE [LARGE SCALE GENOMIC DNA]</scope>
    <source>
        <strain evidence="1 2">Bp8964</strain>
    </source>
</reference>
<dbReference type="Proteomes" id="UP000273734">
    <property type="component" value="Unassembled WGS sequence"/>
</dbReference>